<feature type="region of interest" description="Disordered" evidence="1">
    <location>
        <begin position="370"/>
        <end position="422"/>
    </location>
</feature>
<feature type="compositionally biased region" description="Basic residues" evidence="1">
    <location>
        <begin position="401"/>
        <end position="412"/>
    </location>
</feature>
<dbReference type="EMBL" id="JH767267">
    <property type="protein sequence ID" value="EQC25561.1"/>
    <property type="molecule type" value="Genomic_DNA"/>
</dbReference>
<proteinExistence type="predicted"/>
<gene>
    <name evidence="3" type="ORF">SDRG_16579</name>
</gene>
<dbReference type="STRING" id="1156394.T0PTK7"/>
<dbReference type="InterPro" id="IPR044210">
    <property type="entry name" value="Tfc3-like"/>
</dbReference>
<protein>
    <recommendedName>
        <fullName evidence="2">GTF3C1 extended winged-helix domain-containing protein</fullName>
    </recommendedName>
</protein>
<evidence type="ECO:0000313" key="4">
    <source>
        <dbReference type="Proteomes" id="UP000030762"/>
    </source>
</evidence>
<reference evidence="3 4" key="1">
    <citation type="submission" date="2012-04" db="EMBL/GenBank/DDBJ databases">
        <title>The Genome Sequence of Saprolegnia declina VS20.</title>
        <authorList>
            <consortium name="The Broad Institute Genome Sequencing Platform"/>
            <person name="Russ C."/>
            <person name="Nusbaum C."/>
            <person name="Tyler B."/>
            <person name="van West P."/>
            <person name="Dieguez-Uribeondo J."/>
            <person name="de Bruijn I."/>
            <person name="Tripathy S."/>
            <person name="Jiang R."/>
            <person name="Young S.K."/>
            <person name="Zeng Q."/>
            <person name="Gargeya S."/>
            <person name="Fitzgerald M."/>
            <person name="Haas B."/>
            <person name="Abouelleil A."/>
            <person name="Alvarado L."/>
            <person name="Arachchi H.M."/>
            <person name="Berlin A."/>
            <person name="Chapman S.B."/>
            <person name="Goldberg J."/>
            <person name="Griggs A."/>
            <person name="Gujja S."/>
            <person name="Hansen M."/>
            <person name="Howarth C."/>
            <person name="Imamovic A."/>
            <person name="Larimer J."/>
            <person name="McCowen C."/>
            <person name="Montmayeur A."/>
            <person name="Murphy C."/>
            <person name="Neiman D."/>
            <person name="Pearson M."/>
            <person name="Priest M."/>
            <person name="Roberts A."/>
            <person name="Saif S."/>
            <person name="Shea T."/>
            <person name="Sisk P."/>
            <person name="Sykes S."/>
            <person name="Wortman J."/>
            <person name="Nusbaum C."/>
            <person name="Birren B."/>
        </authorList>
    </citation>
    <scope>NUCLEOTIDE SEQUENCE [LARGE SCALE GENOMIC DNA]</scope>
    <source>
        <strain evidence="3 4">VS20</strain>
    </source>
</reference>
<feature type="domain" description="GTF3C1 extended winged-helix" evidence="2">
    <location>
        <begin position="425"/>
        <end position="523"/>
    </location>
</feature>
<sequence>MTSALRLTPHLIEAVALEGRCGISLRQLLEHHESSGDAAVRTACWHVLRASGLLPPHPIAFFADGARLTDAPVALADALDIVIVASEDLRLRALHVTPSGDLPPTQLLILETVGRTRAKGISMMDLTTAVSEAANGEKKVKSKTGDIRAVHHQLDRLLSLKLVVKKMLQILGQGRPQRFNVILLARFANDFDHEALFPGAILEDDLAWKQRTVIEMLQYMSTHNVSQCVLADAVRGTIADQKYKLEAFKNYIIAEGQRQASSFPVEIFSAIVGTDTKRKLWCVKRRQIEPEPDPFPGLPRLGLESGVMHQIHQLIQISGGITTPEIRSLLEIPGPKTTYRLLSTATSAYAVRMTKVVVGRNSVFKLFPMAPDDTAPKRKRDSSCDEEDMEDVKPEPERRGTWKRPCHGHSLKRNSAAMDAPTDDTASLRKEHIAARVAKERIVSLYSLRSSIIEMENFHEGTKNIQFIAGHRVDTRSIQRLLDSLQGEGHLEQRAVAVPIKTASVPGTTRNVSVALASDVTPNELEAYLARYSRDTRVQRLNTKVFTNPRVAVRDGRVTQIDPSAIKYMMKAKLHSVHKADLARTKQSRSLGLCHGMMHRCRVYHRLLFEYLHTTTIAASGNEDVLTTLLKQASTPTAIVFSLDAMLAAMRVRQYIGIFGIGHVLTPDEYATVERVLSADATLSALDDGLRRKVTYRQTRRCLRLLNMLKSLQLVSTYRLRLEQLLQHVHANANANAKRNEDVEVLLRDQADVGRSNLLLVWHTHGQLLLDDSAGVWATESIGRVIATRHQYSFGHAIPLRMDFTTVDKVDLYWEALQCVALESLSFAAGPGQVQAFPKPLVFSHVNLLVPISWTSRTQSERYKNRKAREKELRAIIPGSSRVPRPRRRSPYAKPRLAKAAKRRITVEVDHVDFTPDEDNEILEAYFKQLEANWRVSVPEDMQCENESVLVRAPHAWRVNFSVATIGRALRPSRPPSAGPLRRRLAELLDQVSSKQALVDLHNRVFGQSVFVEEDAVMTQPRMTALLNRVLMIVLCPDASYLQMAAEHLLLHWTRREINTVWRLLWLRGWIVHATTPTHRQLQRGYVLSRKLLMLWRDGVRFPLSMFEEAAEQAAVVDDALEDADDNDDGGVQLTVGAPLTHAAFVLGRCSFSIEYKSSTMRGSSAIAHKRKRPQATDRAGFGIAGHLYQLQPQDDPWVVSTIFYNLPTEQPSDAMDAFTAPLPLTKKARRTFVIDDDAIRGLLDAAAEQGCSAAELALALDADDNAVREKIESMSDDVLCVQAYVQTRYVLRSYEKFWTVQSYVVAPNNEAIFDTKSPGKTAHPWLKLNGSINVQWWTRMQRSALHFILGAPGADDVALWKHMDKLLPLQQVRSLLAHLVAEDVLYARVAAKQPSALFSVASPVVGVPEAPLTEIDLDKWTVRYLAPPDCIEKLGMLLRDTE</sequence>
<dbReference type="eggNOG" id="ENOG502QV8C">
    <property type="taxonomic scope" value="Eukaryota"/>
</dbReference>
<dbReference type="VEuPathDB" id="FungiDB:SDRG_16579"/>
<dbReference type="OMA" id="NYCRDER"/>
<evidence type="ECO:0000313" key="3">
    <source>
        <dbReference type="EMBL" id="EQC25561.1"/>
    </source>
</evidence>
<dbReference type="PANTHER" id="PTHR15180:SF1">
    <property type="entry name" value="GENERAL TRANSCRIPTION FACTOR 3C POLYPEPTIDE 1"/>
    <property type="match status" value="1"/>
</dbReference>
<dbReference type="OrthoDB" id="68020at2759"/>
<accession>T0PTK7</accession>
<feature type="compositionally biased region" description="Basic and acidic residues" evidence="1">
    <location>
        <begin position="391"/>
        <end position="400"/>
    </location>
</feature>
<dbReference type="InParanoid" id="T0PTK7"/>
<organism evidence="3 4">
    <name type="scientific">Saprolegnia diclina (strain VS20)</name>
    <dbReference type="NCBI Taxonomy" id="1156394"/>
    <lineage>
        <taxon>Eukaryota</taxon>
        <taxon>Sar</taxon>
        <taxon>Stramenopiles</taxon>
        <taxon>Oomycota</taxon>
        <taxon>Saprolegniomycetes</taxon>
        <taxon>Saprolegniales</taxon>
        <taxon>Saprolegniaceae</taxon>
        <taxon>Saprolegnia</taxon>
    </lineage>
</organism>
<dbReference type="Pfam" id="PF24101">
    <property type="entry name" value="WHD_GTF3C1"/>
    <property type="match status" value="1"/>
</dbReference>
<evidence type="ECO:0000259" key="2">
    <source>
        <dbReference type="Pfam" id="PF24101"/>
    </source>
</evidence>
<name>T0PTK7_SAPDV</name>
<dbReference type="InterPro" id="IPR056467">
    <property type="entry name" value="eWH_GTF3C1"/>
</dbReference>
<dbReference type="PANTHER" id="PTHR15180">
    <property type="entry name" value="GENERAL TRANSCRIPTION FACTOR 3C POLYPEPTIDE 1"/>
    <property type="match status" value="1"/>
</dbReference>
<dbReference type="GeneID" id="19957306"/>
<dbReference type="Proteomes" id="UP000030762">
    <property type="component" value="Unassembled WGS sequence"/>
</dbReference>
<dbReference type="GO" id="GO:0042791">
    <property type="term" value="P:5S class rRNA transcription by RNA polymerase III"/>
    <property type="evidence" value="ECO:0007669"/>
    <property type="project" value="TreeGrafter"/>
</dbReference>
<keyword evidence="4" id="KW-1185">Reference proteome</keyword>
<dbReference type="GO" id="GO:0000127">
    <property type="term" value="C:transcription factor TFIIIC complex"/>
    <property type="evidence" value="ECO:0007669"/>
    <property type="project" value="InterPro"/>
</dbReference>
<dbReference type="RefSeq" id="XP_008621017.1">
    <property type="nucleotide sequence ID" value="XM_008622795.1"/>
</dbReference>
<dbReference type="GO" id="GO:0006384">
    <property type="term" value="P:transcription initiation at RNA polymerase III promoter"/>
    <property type="evidence" value="ECO:0007669"/>
    <property type="project" value="InterPro"/>
</dbReference>
<evidence type="ECO:0000256" key="1">
    <source>
        <dbReference type="SAM" id="MobiDB-lite"/>
    </source>
</evidence>
<dbReference type="GO" id="GO:0003677">
    <property type="term" value="F:DNA binding"/>
    <property type="evidence" value="ECO:0007669"/>
    <property type="project" value="InterPro"/>
</dbReference>